<dbReference type="Proteomes" id="UP001344658">
    <property type="component" value="Unassembled WGS sequence"/>
</dbReference>
<evidence type="ECO:0000256" key="2">
    <source>
        <dbReference type="SAM" id="SignalP"/>
    </source>
</evidence>
<proteinExistence type="predicted"/>
<evidence type="ECO:0000313" key="3">
    <source>
        <dbReference type="EMBL" id="MEE4546959.1"/>
    </source>
</evidence>
<feature type="chain" id="PRO_5047220759" description="Lipoprotein CseA" evidence="2">
    <location>
        <begin position="22"/>
        <end position="236"/>
    </location>
</feature>
<evidence type="ECO:0000256" key="1">
    <source>
        <dbReference type="SAM" id="MobiDB-lite"/>
    </source>
</evidence>
<organism evidence="3 4">
    <name type="scientific">Actinacidiphila polyblastidii</name>
    <dbReference type="NCBI Taxonomy" id="3110430"/>
    <lineage>
        <taxon>Bacteria</taxon>
        <taxon>Bacillati</taxon>
        <taxon>Actinomycetota</taxon>
        <taxon>Actinomycetes</taxon>
        <taxon>Kitasatosporales</taxon>
        <taxon>Streptomycetaceae</taxon>
        <taxon>Actinacidiphila</taxon>
    </lineage>
</organism>
<accession>A0ABU7PMA0</accession>
<gene>
    <name evidence="3" type="ORF">V2S66_33970</name>
</gene>
<comment type="caution">
    <text evidence="3">The sequence shown here is derived from an EMBL/GenBank/DDBJ whole genome shotgun (WGS) entry which is preliminary data.</text>
</comment>
<dbReference type="RefSeq" id="WP_330800902.1">
    <property type="nucleotide sequence ID" value="NZ_JAZEWV010000061.1"/>
</dbReference>
<feature type="compositionally biased region" description="Low complexity" evidence="1">
    <location>
        <begin position="215"/>
        <end position="236"/>
    </location>
</feature>
<name>A0ABU7PMA0_9ACTN</name>
<keyword evidence="4" id="KW-1185">Reference proteome</keyword>
<feature type="compositionally biased region" description="Polar residues" evidence="1">
    <location>
        <begin position="183"/>
        <end position="198"/>
    </location>
</feature>
<dbReference type="PROSITE" id="PS51257">
    <property type="entry name" value="PROKAR_LIPOPROTEIN"/>
    <property type="match status" value="1"/>
</dbReference>
<evidence type="ECO:0000313" key="4">
    <source>
        <dbReference type="Proteomes" id="UP001344658"/>
    </source>
</evidence>
<protein>
    <recommendedName>
        <fullName evidence="5">Lipoprotein CseA</fullName>
    </recommendedName>
</protein>
<feature type="region of interest" description="Disordered" evidence="1">
    <location>
        <begin position="183"/>
        <end position="236"/>
    </location>
</feature>
<dbReference type="EMBL" id="JAZEWV010000061">
    <property type="protein sequence ID" value="MEE4546959.1"/>
    <property type="molecule type" value="Genomic_DNA"/>
</dbReference>
<evidence type="ECO:0008006" key="5">
    <source>
        <dbReference type="Google" id="ProtNLM"/>
    </source>
</evidence>
<keyword evidence="2" id="KW-0732">Signal</keyword>
<reference evidence="3 4" key="1">
    <citation type="submission" date="2023-12" db="EMBL/GenBank/DDBJ databases">
        <title>Streptomyces sp. V4-01.</title>
        <authorList>
            <person name="Somphong A."/>
            <person name="Phongsopitanun W."/>
        </authorList>
    </citation>
    <scope>NUCLEOTIDE SEQUENCE [LARGE SCALE GENOMIC DNA]</scope>
    <source>
        <strain evidence="3 4">V4-01</strain>
    </source>
</reference>
<sequence>MRRIASVTAATALSCACVVVAGCGTTVTGARREGPASPVTVKPRSAAAPAIASDPPALASMVRKDTSISADVREDLTPCVGDDYPMDTDSGDLTAGDGPDLVVNVTTCGDGLGIAAYVYRMIDGKYLNVFADERSPVYGSVEDGRLQIVHEVYKTDDPVSYPTGEESVTYAWRGNHFVPVSQTFQDYDGASPSTSPEPLSTDPVPRPDADPVDPDLPATAVPASPGAPSTAPGAGR</sequence>
<feature type="signal peptide" evidence="2">
    <location>
        <begin position="1"/>
        <end position="21"/>
    </location>
</feature>